<evidence type="ECO:0000313" key="2">
    <source>
        <dbReference type="Proteomes" id="UP001194468"/>
    </source>
</evidence>
<comment type="caution">
    <text evidence="1">The sequence shown here is derived from an EMBL/GenBank/DDBJ whole genome shotgun (WGS) entry which is preliminary data.</text>
</comment>
<sequence>MNLDCLVFDQQFFWSLNPTWTFARCPEILTPSPSHVYMPTSLGLVSRADKGTIEWGKMEPAQLALQSPTNHAGTRKQNITTRIGDVTRLELLPVTAITTGKSRDNTASPADSVRRKERNIRLRGVKKESPYVEQVLGQDLTDQKPGRQAVIKRHAGLSLASAY</sequence>
<keyword evidence="2" id="KW-1185">Reference proteome</keyword>
<name>A0AAD4BM26_BOLED</name>
<gene>
    <name evidence="1" type="ORF">L210DRAFT_3506848</name>
</gene>
<reference evidence="1" key="2">
    <citation type="journal article" date="2020" name="Nat. Commun.">
        <title>Large-scale genome sequencing of mycorrhizal fungi provides insights into the early evolution of symbiotic traits.</title>
        <authorList>
            <person name="Miyauchi S."/>
            <person name="Kiss E."/>
            <person name="Kuo A."/>
            <person name="Drula E."/>
            <person name="Kohler A."/>
            <person name="Sanchez-Garcia M."/>
            <person name="Morin E."/>
            <person name="Andreopoulos B."/>
            <person name="Barry K.W."/>
            <person name="Bonito G."/>
            <person name="Buee M."/>
            <person name="Carver A."/>
            <person name="Chen C."/>
            <person name="Cichocki N."/>
            <person name="Clum A."/>
            <person name="Culley D."/>
            <person name="Crous P.W."/>
            <person name="Fauchery L."/>
            <person name="Girlanda M."/>
            <person name="Hayes R.D."/>
            <person name="Keri Z."/>
            <person name="LaButti K."/>
            <person name="Lipzen A."/>
            <person name="Lombard V."/>
            <person name="Magnuson J."/>
            <person name="Maillard F."/>
            <person name="Murat C."/>
            <person name="Nolan M."/>
            <person name="Ohm R.A."/>
            <person name="Pangilinan J."/>
            <person name="Pereira M.F."/>
            <person name="Perotto S."/>
            <person name="Peter M."/>
            <person name="Pfister S."/>
            <person name="Riley R."/>
            <person name="Sitrit Y."/>
            <person name="Stielow J.B."/>
            <person name="Szollosi G."/>
            <person name="Zifcakova L."/>
            <person name="Stursova M."/>
            <person name="Spatafora J.W."/>
            <person name="Tedersoo L."/>
            <person name="Vaario L.M."/>
            <person name="Yamada A."/>
            <person name="Yan M."/>
            <person name="Wang P."/>
            <person name="Xu J."/>
            <person name="Bruns T."/>
            <person name="Baldrian P."/>
            <person name="Vilgalys R."/>
            <person name="Dunand C."/>
            <person name="Henrissat B."/>
            <person name="Grigoriev I.V."/>
            <person name="Hibbett D."/>
            <person name="Nagy L.G."/>
            <person name="Martin F.M."/>
        </authorList>
    </citation>
    <scope>NUCLEOTIDE SEQUENCE</scope>
    <source>
        <strain evidence="1">BED1</strain>
    </source>
</reference>
<reference evidence="1" key="1">
    <citation type="submission" date="2019-10" db="EMBL/GenBank/DDBJ databases">
        <authorList>
            <consortium name="DOE Joint Genome Institute"/>
            <person name="Kuo A."/>
            <person name="Miyauchi S."/>
            <person name="Kiss E."/>
            <person name="Drula E."/>
            <person name="Kohler A."/>
            <person name="Sanchez-Garcia M."/>
            <person name="Andreopoulos B."/>
            <person name="Barry K.W."/>
            <person name="Bonito G."/>
            <person name="Buee M."/>
            <person name="Carver A."/>
            <person name="Chen C."/>
            <person name="Cichocki N."/>
            <person name="Clum A."/>
            <person name="Culley D."/>
            <person name="Crous P.W."/>
            <person name="Fauchery L."/>
            <person name="Girlanda M."/>
            <person name="Hayes R."/>
            <person name="Keri Z."/>
            <person name="LaButti K."/>
            <person name="Lipzen A."/>
            <person name="Lombard V."/>
            <person name="Magnuson J."/>
            <person name="Maillard F."/>
            <person name="Morin E."/>
            <person name="Murat C."/>
            <person name="Nolan M."/>
            <person name="Ohm R."/>
            <person name="Pangilinan J."/>
            <person name="Pereira M."/>
            <person name="Perotto S."/>
            <person name="Peter M."/>
            <person name="Riley R."/>
            <person name="Sitrit Y."/>
            <person name="Stielow B."/>
            <person name="Szollosi G."/>
            <person name="Zifcakova L."/>
            <person name="Stursova M."/>
            <person name="Spatafora J.W."/>
            <person name="Tedersoo L."/>
            <person name="Vaario L.-M."/>
            <person name="Yamada A."/>
            <person name="Yan M."/>
            <person name="Wang P."/>
            <person name="Xu J."/>
            <person name="Bruns T."/>
            <person name="Baldrian P."/>
            <person name="Vilgalys R."/>
            <person name="Henrissat B."/>
            <person name="Grigoriev I.V."/>
            <person name="Hibbett D."/>
            <person name="Nagy L.G."/>
            <person name="Martin F.M."/>
        </authorList>
    </citation>
    <scope>NUCLEOTIDE SEQUENCE</scope>
    <source>
        <strain evidence="1">BED1</strain>
    </source>
</reference>
<dbReference type="EMBL" id="WHUW01000031">
    <property type="protein sequence ID" value="KAF8433907.1"/>
    <property type="molecule type" value="Genomic_DNA"/>
</dbReference>
<dbReference type="AlphaFoldDB" id="A0AAD4BM26"/>
<evidence type="ECO:0000313" key="1">
    <source>
        <dbReference type="EMBL" id="KAF8433907.1"/>
    </source>
</evidence>
<protein>
    <submittedName>
        <fullName evidence="1">Uncharacterized protein</fullName>
    </submittedName>
</protein>
<dbReference type="Proteomes" id="UP001194468">
    <property type="component" value="Unassembled WGS sequence"/>
</dbReference>
<proteinExistence type="predicted"/>
<organism evidence="1 2">
    <name type="scientific">Boletus edulis BED1</name>
    <dbReference type="NCBI Taxonomy" id="1328754"/>
    <lineage>
        <taxon>Eukaryota</taxon>
        <taxon>Fungi</taxon>
        <taxon>Dikarya</taxon>
        <taxon>Basidiomycota</taxon>
        <taxon>Agaricomycotina</taxon>
        <taxon>Agaricomycetes</taxon>
        <taxon>Agaricomycetidae</taxon>
        <taxon>Boletales</taxon>
        <taxon>Boletineae</taxon>
        <taxon>Boletaceae</taxon>
        <taxon>Boletoideae</taxon>
        <taxon>Boletus</taxon>
    </lineage>
</organism>
<accession>A0AAD4BM26</accession>